<name>A0ACC3A8T8_9EURO</name>
<dbReference type="Proteomes" id="UP001172386">
    <property type="component" value="Unassembled WGS sequence"/>
</dbReference>
<reference evidence="1" key="1">
    <citation type="submission" date="2022-10" db="EMBL/GenBank/DDBJ databases">
        <title>Culturing micro-colonial fungi from biological soil crusts in the Mojave desert and describing Neophaeococcomyces mojavensis, and introducing the new genera and species Taxawa tesnikishii.</title>
        <authorList>
            <person name="Kurbessoian T."/>
            <person name="Stajich J.E."/>
        </authorList>
    </citation>
    <scope>NUCLEOTIDE SEQUENCE</scope>
    <source>
        <strain evidence="1">JES_112</strain>
    </source>
</reference>
<evidence type="ECO:0000313" key="1">
    <source>
        <dbReference type="EMBL" id="KAJ9657149.1"/>
    </source>
</evidence>
<gene>
    <name evidence="1" type="ORF">H2198_004507</name>
</gene>
<protein>
    <submittedName>
        <fullName evidence="1">Uncharacterized protein</fullName>
    </submittedName>
</protein>
<comment type="caution">
    <text evidence="1">The sequence shown here is derived from an EMBL/GenBank/DDBJ whole genome shotgun (WGS) entry which is preliminary data.</text>
</comment>
<keyword evidence="2" id="KW-1185">Reference proteome</keyword>
<organism evidence="1 2">
    <name type="scientific">Neophaeococcomyces mojaviensis</name>
    <dbReference type="NCBI Taxonomy" id="3383035"/>
    <lineage>
        <taxon>Eukaryota</taxon>
        <taxon>Fungi</taxon>
        <taxon>Dikarya</taxon>
        <taxon>Ascomycota</taxon>
        <taxon>Pezizomycotina</taxon>
        <taxon>Eurotiomycetes</taxon>
        <taxon>Chaetothyriomycetidae</taxon>
        <taxon>Chaetothyriales</taxon>
        <taxon>Chaetothyriales incertae sedis</taxon>
        <taxon>Neophaeococcomyces</taxon>
    </lineage>
</organism>
<proteinExistence type="predicted"/>
<evidence type="ECO:0000313" key="2">
    <source>
        <dbReference type="Proteomes" id="UP001172386"/>
    </source>
</evidence>
<accession>A0ACC3A8T8</accession>
<dbReference type="EMBL" id="JAPDRQ010000068">
    <property type="protein sequence ID" value="KAJ9657149.1"/>
    <property type="molecule type" value="Genomic_DNA"/>
</dbReference>
<sequence length="503" mass="56279">MDNRRGLSKSENAATPVTPPARYVSSNLSTPGSTFGKEEDAVIFELTPRYIKAGIEGESHAQCRVAFTPDASRRHGDYRTWLPGYHRANEGPESLWGEAYELWRNDLKDVDLGLLSNKLERVVREIYNTRLLVDAGNARLVLVIQSLIPHPVLSTVLQTLFERWSFPSITLLPAPATAIVSAGLRSGLVIDVGWEETVVTAVYEFREVRCLRTTRATKLVTQNVAKWAQSILDAHHRLDLNLVEELIRRVGLHVLQQAAEETSHGASSDKDRITLDWPTTNFTKPISFNHADVFRVIHESLLDPEGDGCHDDEELPLHKLVHDCLLALPLDIRGICISRLVFIGEGSDMPSVPTTILRSLNELIKAQGWTEVLGQKVRKRREGLTELAQTRAQPVDARHDDVMLAETLLTEERYIRDKMKHLQPPIQSVVRQVDSLGSWAGASLLTTLKVKSFVEIQRERFLSHGLSGASRSVEVSSVQPRMSTLGLRSKPAERTSWTLSGWA</sequence>